<comment type="similarity">
    <text evidence="8">Belongs to the CCDC69 family.</text>
</comment>
<comment type="subcellular location">
    <subcellularLocation>
        <location evidence="1">Cytoplasm</location>
        <location evidence="1">Cytoskeleton</location>
        <location evidence="1">Spindle</location>
    </subcellularLocation>
    <subcellularLocation>
        <location evidence="2">Midbody</location>
    </subcellularLocation>
</comment>
<evidence type="ECO:0000256" key="10">
    <source>
        <dbReference type="SAM" id="MobiDB-lite"/>
    </source>
</evidence>
<name>A0AAD7S102_9TELE</name>
<evidence type="ECO:0000256" key="4">
    <source>
        <dbReference type="ARBA" id="ARBA00022707"/>
    </source>
</evidence>
<proteinExistence type="inferred from homology"/>
<dbReference type="GO" id="GO:0005737">
    <property type="term" value="C:cytoplasm"/>
    <property type="evidence" value="ECO:0007669"/>
    <property type="project" value="TreeGrafter"/>
</dbReference>
<dbReference type="GO" id="GO:0030496">
    <property type="term" value="C:midbody"/>
    <property type="evidence" value="ECO:0007669"/>
    <property type="project" value="UniProtKB-SubCell"/>
</dbReference>
<evidence type="ECO:0000256" key="9">
    <source>
        <dbReference type="SAM" id="Coils"/>
    </source>
</evidence>
<evidence type="ECO:0000256" key="7">
    <source>
        <dbReference type="ARBA" id="ARBA00023288"/>
    </source>
</evidence>
<evidence type="ECO:0008006" key="13">
    <source>
        <dbReference type="Google" id="ProtNLM"/>
    </source>
</evidence>
<dbReference type="PANTHER" id="PTHR24200:SF6">
    <property type="entry name" value="COILED-COIL DOMAIN-CONTAINING PROTEIN 69"/>
    <property type="match status" value="1"/>
</dbReference>
<evidence type="ECO:0000256" key="1">
    <source>
        <dbReference type="ARBA" id="ARBA00004186"/>
    </source>
</evidence>
<comment type="caution">
    <text evidence="11">The sequence shown here is derived from an EMBL/GenBank/DDBJ whole genome shotgun (WGS) entry which is preliminary data.</text>
</comment>
<feature type="coiled-coil region" evidence="9">
    <location>
        <begin position="241"/>
        <end position="289"/>
    </location>
</feature>
<keyword evidence="12" id="KW-1185">Reference proteome</keyword>
<feature type="coiled-coil region" evidence="9">
    <location>
        <begin position="111"/>
        <end position="138"/>
    </location>
</feature>
<accession>A0AAD7S102</accession>
<dbReference type="GO" id="GO:0005819">
    <property type="term" value="C:spindle"/>
    <property type="evidence" value="ECO:0007669"/>
    <property type="project" value="UniProtKB-SubCell"/>
</dbReference>
<keyword evidence="3" id="KW-0963">Cytoplasm</keyword>
<keyword evidence="6" id="KW-0206">Cytoskeleton</keyword>
<evidence type="ECO:0000256" key="6">
    <source>
        <dbReference type="ARBA" id="ARBA00023212"/>
    </source>
</evidence>
<evidence type="ECO:0000256" key="2">
    <source>
        <dbReference type="ARBA" id="ARBA00004214"/>
    </source>
</evidence>
<dbReference type="AlphaFoldDB" id="A0AAD7S102"/>
<protein>
    <recommendedName>
        <fullName evidence="13">Coiled-coil domain-containing protein 69</fullName>
    </recommendedName>
</protein>
<dbReference type="EMBL" id="JAINUG010000130">
    <property type="protein sequence ID" value="KAJ8394029.1"/>
    <property type="molecule type" value="Genomic_DNA"/>
</dbReference>
<keyword evidence="5 9" id="KW-0175">Coiled coil</keyword>
<dbReference type="Proteomes" id="UP001221898">
    <property type="component" value="Unassembled WGS sequence"/>
</dbReference>
<reference evidence="11" key="1">
    <citation type="journal article" date="2023" name="Science">
        <title>Genome structures resolve the early diversification of teleost fishes.</title>
        <authorList>
            <person name="Parey E."/>
            <person name="Louis A."/>
            <person name="Montfort J."/>
            <person name="Bouchez O."/>
            <person name="Roques C."/>
            <person name="Iampietro C."/>
            <person name="Lluch J."/>
            <person name="Castinel A."/>
            <person name="Donnadieu C."/>
            <person name="Desvignes T."/>
            <person name="Floi Bucao C."/>
            <person name="Jouanno E."/>
            <person name="Wen M."/>
            <person name="Mejri S."/>
            <person name="Dirks R."/>
            <person name="Jansen H."/>
            <person name="Henkel C."/>
            <person name="Chen W.J."/>
            <person name="Zahm M."/>
            <person name="Cabau C."/>
            <person name="Klopp C."/>
            <person name="Thompson A.W."/>
            <person name="Robinson-Rechavi M."/>
            <person name="Braasch I."/>
            <person name="Lecointre G."/>
            <person name="Bobe J."/>
            <person name="Postlethwait J.H."/>
            <person name="Berthelot C."/>
            <person name="Roest Crollius H."/>
            <person name="Guiguen Y."/>
        </authorList>
    </citation>
    <scope>NUCLEOTIDE SEQUENCE</scope>
    <source>
        <strain evidence="11">NC1722</strain>
    </source>
</reference>
<dbReference type="InterPro" id="IPR051293">
    <property type="entry name" value="MTUS1/CCDC69"/>
</dbReference>
<evidence type="ECO:0000256" key="8">
    <source>
        <dbReference type="ARBA" id="ARBA00038407"/>
    </source>
</evidence>
<evidence type="ECO:0000256" key="3">
    <source>
        <dbReference type="ARBA" id="ARBA00022490"/>
    </source>
</evidence>
<dbReference type="GO" id="GO:0005634">
    <property type="term" value="C:nucleus"/>
    <property type="evidence" value="ECO:0007669"/>
    <property type="project" value="TreeGrafter"/>
</dbReference>
<organism evidence="11 12">
    <name type="scientific">Aldrovandia affinis</name>
    <dbReference type="NCBI Taxonomy" id="143900"/>
    <lineage>
        <taxon>Eukaryota</taxon>
        <taxon>Metazoa</taxon>
        <taxon>Chordata</taxon>
        <taxon>Craniata</taxon>
        <taxon>Vertebrata</taxon>
        <taxon>Euteleostomi</taxon>
        <taxon>Actinopterygii</taxon>
        <taxon>Neopterygii</taxon>
        <taxon>Teleostei</taxon>
        <taxon>Notacanthiformes</taxon>
        <taxon>Halosauridae</taxon>
        <taxon>Aldrovandia</taxon>
    </lineage>
</organism>
<keyword evidence="7" id="KW-0449">Lipoprotein</keyword>
<dbReference type="PANTHER" id="PTHR24200">
    <property type="entry name" value="TOUCAN, ISOFORM A"/>
    <property type="match status" value="1"/>
</dbReference>
<sequence length="332" mass="38042">MGCCSSSACRSAFKKKKKSKGRNGKEDLKEINSLQDGGGKVPLEELGPSLDKLHEQFEWRLRTLQDAVRAAGAKERENLLQAHHLQLSRLLQDVTEKVKADTTADLNTLFEEKLTANAEEHQSRAEELQKVHDQEKISLREESEACLASLRGKVDGLTAELKLFDELKQRVHDSSLKRDLQRNVQVRRSLPGKPRHDRSRSLDVCAGKPRVFWEQELESLLFVIEMKSKQLQEQGRKLLQAEVLMERNITLEDQVKHVQQQNEDLGARINNYQALIQDLSREHDSLQEALRKETLFIQKLSQEKEELLYKLLQRDSGLALHHSPVTPQLTPS</sequence>
<keyword evidence="4" id="KW-0519">Myristate</keyword>
<evidence type="ECO:0000313" key="12">
    <source>
        <dbReference type="Proteomes" id="UP001221898"/>
    </source>
</evidence>
<evidence type="ECO:0000256" key="5">
    <source>
        <dbReference type="ARBA" id="ARBA00023054"/>
    </source>
</evidence>
<dbReference type="GO" id="GO:0008017">
    <property type="term" value="F:microtubule binding"/>
    <property type="evidence" value="ECO:0007669"/>
    <property type="project" value="TreeGrafter"/>
</dbReference>
<feature type="region of interest" description="Disordered" evidence="10">
    <location>
        <begin position="15"/>
        <end position="42"/>
    </location>
</feature>
<evidence type="ECO:0000313" key="11">
    <source>
        <dbReference type="EMBL" id="KAJ8394029.1"/>
    </source>
</evidence>
<gene>
    <name evidence="11" type="ORF">AAFF_G00053730</name>
</gene>